<dbReference type="Pfam" id="PF06827">
    <property type="entry name" value="zf-FPG_IleRS"/>
    <property type="match status" value="1"/>
</dbReference>
<keyword evidence="1" id="KW-0479">Metal-binding</keyword>
<dbReference type="AlphaFoldDB" id="A0A849P5M9"/>
<dbReference type="Proteomes" id="UP000537862">
    <property type="component" value="Unassembled WGS sequence"/>
</dbReference>
<evidence type="ECO:0000256" key="3">
    <source>
        <dbReference type="PROSITE-ProRule" id="PRU00391"/>
    </source>
</evidence>
<keyword evidence="3" id="KW-0863">Zinc-finger</keyword>
<evidence type="ECO:0000313" key="6">
    <source>
        <dbReference type="Proteomes" id="UP000537862"/>
    </source>
</evidence>
<reference evidence="5 6" key="1">
    <citation type="submission" date="2020-05" db="EMBL/GenBank/DDBJ databases">
        <authorList>
            <person name="Niu N."/>
        </authorList>
    </citation>
    <scope>NUCLEOTIDE SEQUENCE [LARGE SCALE GENOMIC DNA]</scope>
    <source>
        <strain evidence="5 6">3340-03</strain>
    </source>
</reference>
<dbReference type="PROSITE" id="PS51066">
    <property type="entry name" value="ZF_FPG_2"/>
    <property type="match status" value="1"/>
</dbReference>
<dbReference type="InterPro" id="IPR010663">
    <property type="entry name" value="Znf_FPG/IleRS"/>
</dbReference>
<dbReference type="Gene3D" id="1.10.8.50">
    <property type="match status" value="1"/>
</dbReference>
<gene>
    <name evidence="5" type="ORF">HKX39_03975</name>
</gene>
<dbReference type="SUPFAM" id="SSF57716">
    <property type="entry name" value="Glucocorticoid receptor-like (DNA-binding domain)"/>
    <property type="match status" value="1"/>
</dbReference>
<name>A0A849P5M9_9BURK</name>
<evidence type="ECO:0000256" key="2">
    <source>
        <dbReference type="ARBA" id="ARBA00022833"/>
    </source>
</evidence>
<evidence type="ECO:0000259" key="4">
    <source>
        <dbReference type="PROSITE" id="PS51066"/>
    </source>
</evidence>
<evidence type="ECO:0000256" key="1">
    <source>
        <dbReference type="ARBA" id="ARBA00022723"/>
    </source>
</evidence>
<feature type="domain" description="FPG-type" evidence="4">
    <location>
        <begin position="3"/>
        <end position="38"/>
    </location>
</feature>
<dbReference type="RefSeq" id="WP_171680021.1">
    <property type="nucleotide sequence ID" value="NZ_JABGBN010000002.1"/>
</dbReference>
<protein>
    <recommendedName>
        <fullName evidence="4">FPG-type domain-containing protein</fullName>
    </recommendedName>
</protein>
<dbReference type="GO" id="GO:0006284">
    <property type="term" value="P:base-excision repair"/>
    <property type="evidence" value="ECO:0007669"/>
    <property type="project" value="InterPro"/>
</dbReference>
<evidence type="ECO:0000313" key="5">
    <source>
        <dbReference type="EMBL" id="NOL51333.1"/>
    </source>
</evidence>
<dbReference type="GO" id="GO:0008270">
    <property type="term" value="F:zinc ion binding"/>
    <property type="evidence" value="ECO:0007669"/>
    <property type="project" value="UniProtKB-KW"/>
</dbReference>
<organism evidence="5 6">
    <name type="scientific">Pelistega suis</name>
    <dbReference type="NCBI Taxonomy" id="1631957"/>
    <lineage>
        <taxon>Bacteria</taxon>
        <taxon>Pseudomonadati</taxon>
        <taxon>Pseudomonadota</taxon>
        <taxon>Betaproteobacteria</taxon>
        <taxon>Burkholderiales</taxon>
        <taxon>Alcaligenaceae</taxon>
        <taxon>Pelistega</taxon>
    </lineage>
</organism>
<sequence length="38" mass="4250">MNGIYGEDVGEVCQVCDTPIQKSIIGQRGTFFCPRCQR</sequence>
<keyword evidence="2" id="KW-0862">Zinc</keyword>
<accession>A0A849P5M9</accession>
<dbReference type="GO" id="GO:0016799">
    <property type="term" value="F:hydrolase activity, hydrolyzing N-glycosyl compounds"/>
    <property type="evidence" value="ECO:0007669"/>
    <property type="project" value="InterPro"/>
</dbReference>
<dbReference type="InterPro" id="IPR000214">
    <property type="entry name" value="Znf_DNA_glyclase/AP_lyase"/>
</dbReference>
<keyword evidence="6" id="KW-1185">Reference proteome</keyword>
<proteinExistence type="predicted"/>
<comment type="caution">
    <text evidence="5">The sequence shown here is derived from an EMBL/GenBank/DDBJ whole genome shotgun (WGS) entry which is preliminary data.</text>
</comment>
<dbReference type="GO" id="GO:0003906">
    <property type="term" value="F:DNA-(apurinic or apyrimidinic site) endonuclease activity"/>
    <property type="evidence" value="ECO:0007669"/>
    <property type="project" value="InterPro"/>
</dbReference>
<dbReference type="EMBL" id="JABGBN010000002">
    <property type="protein sequence ID" value="NOL51333.1"/>
    <property type="molecule type" value="Genomic_DNA"/>
</dbReference>